<dbReference type="Gene3D" id="1.10.10.60">
    <property type="entry name" value="Homeodomain-like"/>
    <property type="match status" value="1"/>
</dbReference>
<reference evidence="1" key="1">
    <citation type="submission" date="2022-05" db="EMBL/GenBank/DDBJ databases">
        <title>Draft genome sequence of Clostridium tertium strain CP3 isolated from Peru.</title>
        <authorList>
            <person name="Hurtado R."/>
            <person name="Lima L."/>
            <person name="Sousa T."/>
            <person name="Jaiswal A.K."/>
            <person name="Tiwari S."/>
            <person name="Maturrano L."/>
            <person name="Brenig B."/>
            <person name="Azevedo V."/>
        </authorList>
    </citation>
    <scope>NUCLEOTIDE SEQUENCE</scope>
    <source>
        <strain evidence="1">CP3</strain>
    </source>
</reference>
<protein>
    <recommendedName>
        <fullName evidence="3">Homeodomain phBC6A51-type domain-containing protein</fullName>
    </recommendedName>
</protein>
<dbReference type="Proteomes" id="UP001141183">
    <property type="component" value="Unassembled WGS sequence"/>
</dbReference>
<proteinExistence type="predicted"/>
<evidence type="ECO:0000313" key="2">
    <source>
        <dbReference type="Proteomes" id="UP001141183"/>
    </source>
</evidence>
<dbReference type="AlphaFoldDB" id="A0A9X3XIN3"/>
<evidence type="ECO:0000313" key="1">
    <source>
        <dbReference type="EMBL" id="MDC4240060.1"/>
    </source>
</evidence>
<gene>
    <name evidence="1" type="ORF">NE398_07775</name>
</gene>
<keyword evidence="2" id="KW-1185">Reference proteome</keyword>
<name>A0A9X3XIN3_9CLOT</name>
<dbReference type="RefSeq" id="WP_272470241.1">
    <property type="nucleotide sequence ID" value="NZ_JAMRYU010000006.1"/>
</dbReference>
<dbReference type="EMBL" id="JAMRYU010000006">
    <property type="protein sequence ID" value="MDC4240060.1"/>
    <property type="molecule type" value="Genomic_DNA"/>
</dbReference>
<sequence length="144" mass="16194">MLTNQQIECIENLVVGTMTVAEVANKVGCTSRVIYKWKNNGEFKAELDKRSLDFKSGIIQEAQDLLTSKLGVAIKNIVDIANDKNTSDKVRLDANQYLVNRILGNTTTKIEQNITDSKDDTYIDIDNLLDDLEEEQEEVIEVAN</sequence>
<organism evidence="1 2">
    <name type="scientific">Clostridium tertium</name>
    <dbReference type="NCBI Taxonomy" id="1559"/>
    <lineage>
        <taxon>Bacteria</taxon>
        <taxon>Bacillati</taxon>
        <taxon>Bacillota</taxon>
        <taxon>Clostridia</taxon>
        <taxon>Eubacteriales</taxon>
        <taxon>Clostridiaceae</taxon>
        <taxon>Clostridium</taxon>
    </lineage>
</organism>
<comment type="caution">
    <text evidence="1">The sequence shown here is derived from an EMBL/GenBank/DDBJ whole genome shotgun (WGS) entry which is preliminary data.</text>
</comment>
<accession>A0A9X3XIN3</accession>
<evidence type="ECO:0008006" key="3">
    <source>
        <dbReference type="Google" id="ProtNLM"/>
    </source>
</evidence>